<dbReference type="Proteomes" id="UP000562124">
    <property type="component" value="Unassembled WGS sequence"/>
</dbReference>
<protein>
    <submittedName>
        <fullName evidence="3">VOC family protein</fullName>
    </submittedName>
</protein>
<feature type="compositionally biased region" description="Basic and acidic residues" evidence="1">
    <location>
        <begin position="20"/>
        <end position="33"/>
    </location>
</feature>
<dbReference type="Gene3D" id="3.10.180.10">
    <property type="entry name" value="2,3-Dihydroxybiphenyl 1,2-Dioxygenase, domain 1"/>
    <property type="match status" value="1"/>
</dbReference>
<evidence type="ECO:0000313" key="3">
    <source>
        <dbReference type="EMBL" id="NMR19458.1"/>
    </source>
</evidence>
<evidence type="ECO:0000313" key="4">
    <source>
        <dbReference type="Proteomes" id="UP000562124"/>
    </source>
</evidence>
<dbReference type="SUPFAM" id="SSF54593">
    <property type="entry name" value="Glyoxalase/Bleomycin resistance protein/Dihydroxybiphenyl dioxygenase"/>
    <property type="match status" value="1"/>
</dbReference>
<evidence type="ECO:0000256" key="1">
    <source>
        <dbReference type="SAM" id="MobiDB-lite"/>
    </source>
</evidence>
<comment type="caution">
    <text evidence="3">The sequence shown here is derived from an EMBL/GenBank/DDBJ whole genome shotgun (WGS) entry which is preliminary data.</text>
</comment>
<name>A0A7Y0QGU0_CELFI</name>
<gene>
    <name evidence="3" type="ORF">HIR71_04345</name>
</gene>
<proteinExistence type="predicted"/>
<sequence>MPSRHGSVAVLVSEPATPSDLRRSLTRRGDRCSGDLVSRTANPRDLKNRLHLDVRPPDGSDQATELARLLGLGARRVDVGQGSDVPWAVLADPEGNELCLLRSTPSELAAVQAAASGASPASA</sequence>
<dbReference type="PANTHER" id="PTHR35908:SF1">
    <property type="entry name" value="CONSERVED PROTEIN"/>
    <property type="match status" value="1"/>
</dbReference>
<dbReference type="InterPro" id="IPR041581">
    <property type="entry name" value="Glyoxalase_6"/>
</dbReference>
<reference evidence="3 4" key="1">
    <citation type="submission" date="2020-04" db="EMBL/GenBank/DDBJ databases">
        <title>Sequencing and Assembly of C. fimi.</title>
        <authorList>
            <person name="Ramsey A.R."/>
        </authorList>
    </citation>
    <scope>NUCLEOTIDE SEQUENCE [LARGE SCALE GENOMIC DNA]</scope>
    <source>
        <strain evidence="3 4">SB</strain>
    </source>
</reference>
<feature type="domain" description="Glyoxalase-like" evidence="2">
    <location>
        <begin position="42"/>
        <end position="101"/>
    </location>
</feature>
<evidence type="ECO:0000259" key="2">
    <source>
        <dbReference type="Pfam" id="PF18029"/>
    </source>
</evidence>
<dbReference type="Pfam" id="PF18029">
    <property type="entry name" value="Glyoxalase_6"/>
    <property type="match status" value="1"/>
</dbReference>
<dbReference type="PANTHER" id="PTHR35908">
    <property type="entry name" value="HYPOTHETICAL FUSION PROTEIN"/>
    <property type="match status" value="1"/>
</dbReference>
<feature type="region of interest" description="Disordered" evidence="1">
    <location>
        <begin position="1"/>
        <end position="44"/>
    </location>
</feature>
<dbReference type="InterPro" id="IPR029068">
    <property type="entry name" value="Glyas_Bleomycin-R_OHBP_Dase"/>
</dbReference>
<keyword evidence="4" id="KW-1185">Reference proteome</keyword>
<organism evidence="3 4">
    <name type="scientific">Cellulomonas fimi</name>
    <dbReference type="NCBI Taxonomy" id="1708"/>
    <lineage>
        <taxon>Bacteria</taxon>
        <taxon>Bacillati</taxon>
        <taxon>Actinomycetota</taxon>
        <taxon>Actinomycetes</taxon>
        <taxon>Micrococcales</taxon>
        <taxon>Cellulomonadaceae</taxon>
        <taxon>Cellulomonas</taxon>
    </lineage>
</organism>
<dbReference type="EMBL" id="JABCJJ010000004">
    <property type="protein sequence ID" value="NMR19458.1"/>
    <property type="molecule type" value="Genomic_DNA"/>
</dbReference>
<accession>A0A7Y0QGU0</accession>
<dbReference type="AlphaFoldDB" id="A0A7Y0QGU0"/>